<dbReference type="Proteomes" id="UP000007813">
    <property type="component" value="Unassembled WGS sequence"/>
</dbReference>
<dbReference type="Gene3D" id="2.30.40.10">
    <property type="entry name" value="Urease, subunit C, domain 1"/>
    <property type="match status" value="1"/>
</dbReference>
<dbReference type="PANTHER" id="PTHR43135:SF3">
    <property type="entry name" value="ALPHA-D-RIBOSE 1-METHYLPHOSPHONATE 5-TRIPHOSPHATE DIPHOSPHATASE"/>
    <property type="match status" value="1"/>
</dbReference>
<accession>J3ETR8</accession>
<dbReference type="GO" id="GO:0016810">
    <property type="term" value="F:hydrolase activity, acting on carbon-nitrogen (but not peptide) bonds"/>
    <property type="evidence" value="ECO:0007669"/>
    <property type="project" value="InterPro"/>
</dbReference>
<reference evidence="3 4" key="1">
    <citation type="journal article" date="2012" name="J. Bacteriol.">
        <title>Draft Genome Sequence of the Extremely Halophilic Archaeon Halogranum salarium B-1T.</title>
        <authorList>
            <person name="Kim K.K."/>
            <person name="Lee K.C."/>
            <person name="Lee J.S."/>
        </authorList>
    </citation>
    <scope>NUCLEOTIDE SEQUENCE [LARGE SCALE GENOMIC DNA]</scope>
    <source>
        <strain evidence="3 4">B-1</strain>
    </source>
</reference>
<dbReference type="InterPro" id="IPR011059">
    <property type="entry name" value="Metal-dep_hydrolase_composite"/>
</dbReference>
<dbReference type="Gene3D" id="3.20.20.140">
    <property type="entry name" value="Metal-dependent hydrolases"/>
    <property type="match status" value="1"/>
</dbReference>
<dbReference type="InterPro" id="IPR006680">
    <property type="entry name" value="Amidohydro-rel"/>
</dbReference>
<dbReference type="InterPro" id="IPR032466">
    <property type="entry name" value="Metal_Hydrolase"/>
</dbReference>
<protein>
    <recommendedName>
        <fullName evidence="2">Amidohydrolase-related domain-containing protein</fullName>
    </recommendedName>
</protein>
<comment type="caution">
    <text evidence="3">The sequence shown here is derived from an EMBL/GenBank/DDBJ whole genome shotgun (WGS) entry which is preliminary data.</text>
</comment>
<gene>
    <name evidence="3" type="ORF">HSB1_39630</name>
</gene>
<name>J3ETR8_9EURY</name>
<feature type="region of interest" description="Disordered" evidence="1">
    <location>
        <begin position="189"/>
        <end position="212"/>
    </location>
</feature>
<evidence type="ECO:0000259" key="2">
    <source>
        <dbReference type="Pfam" id="PF01979"/>
    </source>
</evidence>
<dbReference type="Pfam" id="PF01979">
    <property type="entry name" value="Amidohydro_1"/>
    <property type="match status" value="1"/>
</dbReference>
<evidence type="ECO:0000313" key="4">
    <source>
        <dbReference type="Proteomes" id="UP000007813"/>
    </source>
</evidence>
<proteinExistence type="predicted"/>
<evidence type="ECO:0000256" key="1">
    <source>
        <dbReference type="SAM" id="MobiDB-lite"/>
    </source>
</evidence>
<dbReference type="InterPro" id="IPR051781">
    <property type="entry name" value="Metallo-dep_Hydrolase"/>
</dbReference>
<feature type="compositionally biased region" description="Polar residues" evidence="1">
    <location>
        <begin position="199"/>
        <end position="212"/>
    </location>
</feature>
<dbReference type="EMBL" id="ALJD01000012">
    <property type="protein sequence ID" value="EJN57602.1"/>
    <property type="molecule type" value="Genomic_DNA"/>
</dbReference>
<dbReference type="SUPFAM" id="SSF51556">
    <property type="entry name" value="Metallo-dependent hydrolases"/>
    <property type="match status" value="1"/>
</dbReference>
<evidence type="ECO:0000313" key="3">
    <source>
        <dbReference type="EMBL" id="EJN57602.1"/>
    </source>
</evidence>
<organism evidence="3 4">
    <name type="scientific">Halogranum salarium B-1</name>
    <dbReference type="NCBI Taxonomy" id="1210908"/>
    <lineage>
        <taxon>Archaea</taxon>
        <taxon>Methanobacteriati</taxon>
        <taxon>Methanobacteriota</taxon>
        <taxon>Stenosarchaea group</taxon>
        <taxon>Halobacteria</taxon>
        <taxon>Halobacteriales</taxon>
        <taxon>Haloferacaceae</taxon>
    </lineage>
</organism>
<dbReference type="AlphaFoldDB" id="J3ETR8"/>
<sequence>MRTRLPDGPPTTDMNDLDTETSAELRAVRTKGIYNPESRDYDKTVVVFEGSRVSEVRDDVPNDVPLVADHDGVAIPGLVDAHSHATIRPWEGDQIGQLGAHRTTATVKAVNNLRTDLEAGTTTMRLMAEEGYLDVRLAEAEQSGEIESPRLLPSGIHLTPTDGHGMVHSATDGVEEIRRRIRENMREGATHTKFFATGGISSDTGSPGQSQYSREEIQMIVDETHRHEKHVATHAHGGAGARMAIEEGVDTIEHANLFGDEEIDMLEGSDQYVVGNFAIGSHPRGIETGDADNPAIMAKLRESRVKSADAWQQILETDVNIAIGTDSMHGYMYYEAGKIVELGATTERALNAATLDAARAIDREDEVGSVTPGKRGDLVLLDDDPTADISALENPAGVFKDGVRVA</sequence>
<dbReference type="eggNOG" id="arCOG00696">
    <property type="taxonomic scope" value="Archaea"/>
</dbReference>
<dbReference type="PANTHER" id="PTHR43135">
    <property type="entry name" value="ALPHA-D-RIBOSE 1-METHYLPHOSPHONATE 5-TRIPHOSPHATE DIPHOSPHATASE"/>
    <property type="match status" value="1"/>
</dbReference>
<feature type="domain" description="Amidohydrolase-related" evidence="2">
    <location>
        <begin position="74"/>
        <end position="404"/>
    </location>
</feature>